<dbReference type="SUPFAM" id="SSF47954">
    <property type="entry name" value="Cyclin-like"/>
    <property type="match status" value="1"/>
</dbReference>
<dbReference type="Pfam" id="PF08613">
    <property type="entry name" value="Cyclin"/>
    <property type="match status" value="1"/>
</dbReference>
<dbReference type="EMBL" id="HBHT01031082">
    <property type="protein sequence ID" value="CAD9983031.1"/>
    <property type="molecule type" value="Transcribed_RNA"/>
</dbReference>
<dbReference type="CDD" id="cd20540">
    <property type="entry name" value="CYCLIN_CCNY_like"/>
    <property type="match status" value="1"/>
</dbReference>
<name>A0A6U3CS23_9STRA</name>
<evidence type="ECO:0000313" key="1">
    <source>
        <dbReference type="EMBL" id="CAD9983029.1"/>
    </source>
</evidence>
<organism evidence="1">
    <name type="scientific">Entomoneis paludosa</name>
    <dbReference type="NCBI Taxonomy" id="265537"/>
    <lineage>
        <taxon>Eukaryota</taxon>
        <taxon>Sar</taxon>
        <taxon>Stramenopiles</taxon>
        <taxon>Ochrophyta</taxon>
        <taxon>Bacillariophyta</taxon>
        <taxon>Bacillariophyceae</taxon>
        <taxon>Bacillariophycidae</taxon>
        <taxon>Entomoneidaceae</taxon>
        <taxon>Entomoneis</taxon>
    </lineage>
</organism>
<dbReference type="EMBL" id="HBHT01031081">
    <property type="protein sequence ID" value="CAD9983029.1"/>
    <property type="molecule type" value="Transcribed_RNA"/>
</dbReference>
<dbReference type="Gene3D" id="1.10.472.10">
    <property type="entry name" value="Cyclin-like"/>
    <property type="match status" value="1"/>
</dbReference>
<protein>
    <submittedName>
        <fullName evidence="1">Uncharacterized protein</fullName>
    </submittedName>
</protein>
<reference evidence="1" key="1">
    <citation type="submission" date="2021-01" db="EMBL/GenBank/DDBJ databases">
        <authorList>
            <person name="Corre E."/>
            <person name="Pelletier E."/>
            <person name="Niang G."/>
            <person name="Scheremetjew M."/>
            <person name="Finn R."/>
            <person name="Kale V."/>
            <person name="Holt S."/>
            <person name="Cochrane G."/>
            <person name="Meng A."/>
            <person name="Brown T."/>
            <person name="Cohen L."/>
        </authorList>
    </citation>
    <scope>NUCLEOTIDE SEQUENCE</scope>
    <source>
        <strain evidence="1">CCMP125</strain>
    </source>
</reference>
<sequence length="283" mass="33208">MGKREIKYKPAEMRTPVQKMSSGLGTLSRPNFRDALRRVAMIIQQHIVKIERRFEAKAHSSSATRGRASKSDKLFMPSMKDEFSEDRYITPTYKCTMVRVPMARAGCVYGLKRVRRHYEIPTEREIYDFAHRLFKTVQLSSECSIVCLIYVERLMEEGKVPLLANTWRPIVMTGLLLASKVWQDLSSWNIEFTNVYPQYSLEAVHRLEIKFLRILQWDLYISSSLYAKYYFALRALVEKPDFRQRYNRMVVGVDNVQVQEALKVEERSTLIKEEALLQLSRSM</sequence>
<dbReference type="InterPro" id="IPR036915">
    <property type="entry name" value="Cyclin-like_sf"/>
</dbReference>
<dbReference type="AlphaFoldDB" id="A0A6U3CS23"/>
<dbReference type="PANTHER" id="PTHR14248">
    <property type="entry name" value="CYCLIN Y, ISOFORM A"/>
    <property type="match status" value="1"/>
</dbReference>
<dbReference type="InterPro" id="IPR013922">
    <property type="entry name" value="Cyclin_PHO80-like"/>
</dbReference>
<gene>
    <name evidence="1" type="ORF">APAL1065_LOCUS20881</name>
    <name evidence="2" type="ORF">APAL1065_LOCUS20882</name>
</gene>
<evidence type="ECO:0000313" key="2">
    <source>
        <dbReference type="EMBL" id="CAD9983031.1"/>
    </source>
</evidence>
<accession>A0A6U3CS23</accession>
<dbReference type="GO" id="GO:0019901">
    <property type="term" value="F:protein kinase binding"/>
    <property type="evidence" value="ECO:0007669"/>
    <property type="project" value="InterPro"/>
</dbReference>
<proteinExistence type="predicted"/>